<feature type="domain" description="CMP/dCMP-type deaminase" evidence="1">
    <location>
        <begin position="15"/>
        <end position="141"/>
    </location>
</feature>
<organism evidence="2 3">
    <name type="scientific">Nocardiopsis suaedae</name>
    <dbReference type="NCBI Taxonomy" id="3018444"/>
    <lineage>
        <taxon>Bacteria</taxon>
        <taxon>Bacillati</taxon>
        <taxon>Actinomycetota</taxon>
        <taxon>Actinomycetes</taxon>
        <taxon>Streptosporangiales</taxon>
        <taxon>Nocardiopsidaceae</taxon>
        <taxon>Nocardiopsis</taxon>
    </lineage>
</organism>
<dbReference type="Gene3D" id="3.40.140.10">
    <property type="entry name" value="Cytidine Deaminase, domain 2"/>
    <property type="match status" value="1"/>
</dbReference>
<dbReference type="Proteomes" id="UP001165685">
    <property type="component" value="Unassembled WGS sequence"/>
</dbReference>
<protein>
    <submittedName>
        <fullName evidence="2">dCMP deaminase</fullName>
    </submittedName>
</protein>
<name>A0ABT4TEL1_9ACTN</name>
<accession>A0ABT4TEL1</accession>
<sequence>MTDRPETGDPATADDRDRALLRRAIELSRLCPPSTTAFSVGCVIADRDGEVIAEGYSRRDDPHDHAEETALRDLGPDEGRLAGATLYSSLEPCGRRASRPHPCADLILATPIPRIVYAWSEPSVFVEATGAARLAGSGRSVVHIADLTGAATAPNAHLLRGGDTPSEY</sequence>
<evidence type="ECO:0000313" key="2">
    <source>
        <dbReference type="EMBL" id="MDA2803066.1"/>
    </source>
</evidence>
<dbReference type="PANTHER" id="PTHR11079:SF162">
    <property type="entry name" value="RIBOFLAVIN BIOSYNTHESIS PROTEIN PYRD, CHLOROPLASTIC"/>
    <property type="match status" value="1"/>
</dbReference>
<dbReference type="PROSITE" id="PS51747">
    <property type="entry name" value="CYT_DCMP_DEAMINASES_2"/>
    <property type="match status" value="1"/>
</dbReference>
<dbReference type="SUPFAM" id="SSF53927">
    <property type="entry name" value="Cytidine deaminase-like"/>
    <property type="match status" value="1"/>
</dbReference>
<dbReference type="InterPro" id="IPR016193">
    <property type="entry name" value="Cytidine_deaminase-like"/>
</dbReference>
<dbReference type="Pfam" id="PF00383">
    <property type="entry name" value="dCMP_cyt_deam_1"/>
    <property type="match status" value="1"/>
</dbReference>
<evidence type="ECO:0000313" key="3">
    <source>
        <dbReference type="Proteomes" id="UP001165685"/>
    </source>
</evidence>
<dbReference type="CDD" id="cd01284">
    <property type="entry name" value="Riboflavin_deaminase-reductase"/>
    <property type="match status" value="1"/>
</dbReference>
<reference evidence="2" key="1">
    <citation type="submission" date="2023-01" db="EMBL/GenBank/DDBJ databases">
        <title>Draft genome sequence of Nocardiopsis sp. LSu2-4 isolated from halophytes.</title>
        <authorList>
            <person name="Duangmal K."/>
            <person name="Chantavorakit T."/>
        </authorList>
    </citation>
    <scope>NUCLEOTIDE SEQUENCE</scope>
    <source>
        <strain evidence="2">LSu2-4</strain>
    </source>
</reference>
<gene>
    <name evidence="2" type="ORF">O4U47_00960</name>
</gene>
<comment type="caution">
    <text evidence="2">The sequence shown here is derived from an EMBL/GenBank/DDBJ whole genome shotgun (WGS) entry which is preliminary data.</text>
</comment>
<dbReference type="PANTHER" id="PTHR11079">
    <property type="entry name" value="CYTOSINE DEAMINASE FAMILY MEMBER"/>
    <property type="match status" value="1"/>
</dbReference>
<evidence type="ECO:0000259" key="1">
    <source>
        <dbReference type="PROSITE" id="PS51747"/>
    </source>
</evidence>
<dbReference type="InterPro" id="IPR002125">
    <property type="entry name" value="CMP_dCMP_dom"/>
</dbReference>
<proteinExistence type="predicted"/>
<dbReference type="RefSeq" id="WP_270675145.1">
    <property type="nucleotide sequence ID" value="NZ_JAQFWP010000001.1"/>
</dbReference>
<dbReference type="EMBL" id="JAQFWP010000001">
    <property type="protein sequence ID" value="MDA2803066.1"/>
    <property type="molecule type" value="Genomic_DNA"/>
</dbReference>
<keyword evidence="3" id="KW-1185">Reference proteome</keyword>